<evidence type="ECO:0000313" key="1">
    <source>
        <dbReference type="EMBL" id="AKU37478.1"/>
    </source>
</evidence>
<gene>
    <name evidence="1" type="ORF">SDDV_063</name>
</gene>
<dbReference type="EMBL" id="MN562489">
    <property type="protein sequence ID" value="QLI60735.1"/>
    <property type="molecule type" value="Genomic_DNA"/>
</dbReference>
<reference evidence="2 4" key="2">
    <citation type="submission" date="2019-10" db="EMBL/GenBank/DDBJ databases">
        <authorList>
            <person name="Kayansamruaj P."/>
        </authorList>
    </citation>
    <scope>NUCLEOTIDE SEQUENCE [LARGE SCALE GENOMIC DNA]</scope>
    <source>
        <strain evidence="2">SDDV_Thai_2019</strain>
    </source>
</reference>
<organism evidence="1 3">
    <name type="scientific">Scale drop disease virus</name>
    <dbReference type="NCBI Taxonomy" id="1697349"/>
    <lineage>
        <taxon>Viruses</taxon>
        <taxon>Varidnaviria</taxon>
        <taxon>Bamfordvirae</taxon>
        <taxon>Nucleocytoviricota</taxon>
        <taxon>Megaviricetes</taxon>
        <taxon>Pimascovirales</taxon>
        <taxon>Pimascovirales incertae sedis</taxon>
        <taxon>Iridoviridae</taxon>
        <taxon>Alphairidovirinae</taxon>
        <taxon>Megalocytivirus</taxon>
        <taxon>Megalocytivirus lates1</taxon>
    </lineage>
</organism>
<accession>A0A0K1L6U4</accession>
<name>A0A0K1L6U4_9VIRU</name>
<dbReference type="RefSeq" id="YP_009163824.1">
    <property type="nucleotide sequence ID" value="NC_027778.1"/>
</dbReference>
<dbReference type="GeneID" id="25479112"/>
<evidence type="ECO:0000313" key="4">
    <source>
        <dbReference type="Proteomes" id="UP000510602"/>
    </source>
</evidence>
<evidence type="ECO:0000313" key="2">
    <source>
        <dbReference type="EMBL" id="QLI60735.1"/>
    </source>
</evidence>
<dbReference type="KEGG" id="vg:25479112"/>
<protein>
    <submittedName>
        <fullName evidence="1">ORF_063L</fullName>
    </submittedName>
</protein>
<proteinExistence type="predicted"/>
<dbReference type="Proteomes" id="UP000201485">
    <property type="component" value="Segment"/>
</dbReference>
<dbReference type="EMBL" id="KR139659">
    <property type="protein sequence ID" value="AKU37478.1"/>
    <property type="molecule type" value="Genomic_DNA"/>
</dbReference>
<dbReference type="Proteomes" id="UP000510602">
    <property type="component" value="Segment"/>
</dbReference>
<evidence type="ECO:0000313" key="3">
    <source>
        <dbReference type="Proteomes" id="UP000201485"/>
    </source>
</evidence>
<keyword evidence="3" id="KW-1185">Reference proteome</keyword>
<sequence>MEPFGAFCFAVLVACLYKKAIDNIDSVMTLVRFAKTVALTNMPQCVRNYFHPLYIYSEARIVSHDKVQVTFKDEENNIHGTVTLVRDKRPFVLTNNKDEVVTHKYKHYFQWEQTIALPGLSVVYT</sequence>
<reference evidence="1 3" key="1">
    <citation type="journal article" date="2015" name="PLoS Pathog.">
        <title>A Novel Virus Causes Scale Drop Disease in Lates calcarifer.</title>
        <authorList>
            <person name="de Groof A."/>
            <person name="Guelen L."/>
            <person name="Deijs M."/>
            <person name="van der Wal Y."/>
            <person name="Miyata M."/>
            <person name="Ng K.S."/>
            <person name="van Grinsven L."/>
            <person name="Simmelink B."/>
            <person name="Biermann Y."/>
            <person name="Grisez L."/>
            <person name="van Lent J."/>
            <person name="de Ronde A."/>
            <person name="Chang S.F."/>
            <person name="Schrier C."/>
            <person name="van der Hoek L."/>
        </authorList>
    </citation>
    <scope>NUCLEOTIDE SEQUENCE [LARGE SCALE GENOMIC DNA]</scope>
    <source>
        <strain evidence="1">C4575</strain>
    </source>
</reference>